<dbReference type="InterPro" id="IPR029064">
    <property type="entry name" value="Ribosomal_eL30-like_sf"/>
</dbReference>
<feature type="domain" description="Ribosomal protein eL8/eL30/eS12/Gadd45" evidence="8">
    <location>
        <begin position="49"/>
        <end position="139"/>
    </location>
</feature>
<name>A0A9W8ANA0_9FUNG</name>
<keyword evidence="9" id="KW-0808">Transferase</keyword>
<gene>
    <name evidence="9" type="primary">NHP2</name>
    <name evidence="9" type="ORF">IWQ62_003698</name>
</gene>
<dbReference type="Gene3D" id="3.30.1330.30">
    <property type="match status" value="1"/>
</dbReference>
<evidence type="ECO:0000256" key="5">
    <source>
        <dbReference type="ARBA" id="ARBA00023274"/>
    </source>
</evidence>
<evidence type="ECO:0000256" key="3">
    <source>
        <dbReference type="ARBA" id="ARBA00022884"/>
    </source>
</evidence>
<dbReference type="SUPFAM" id="SSF55315">
    <property type="entry name" value="L30e-like"/>
    <property type="match status" value="1"/>
</dbReference>
<feature type="compositionally biased region" description="Basic residues" evidence="7">
    <location>
        <begin position="1"/>
        <end position="11"/>
    </location>
</feature>
<evidence type="ECO:0000313" key="9">
    <source>
        <dbReference type="EMBL" id="KAJ1961921.1"/>
    </source>
</evidence>
<feature type="region of interest" description="Disordered" evidence="7">
    <location>
        <begin position="1"/>
        <end position="24"/>
    </location>
</feature>
<dbReference type="OrthoDB" id="5364946at2759"/>
<protein>
    <recommendedName>
        <fullName evidence="6">H/ACA ribonucleoprotein complex subunit 2</fullName>
    </recommendedName>
    <alternativeName>
        <fullName evidence="6">Nucleolar protein family A member 2</fullName>
    </alternativeName>
</protein>
<comment type="caution">
    <text evidence="9">The sequence shown here is derived from an EMBL/GenBank/DDBJ whole genome shotgun (WGS) entry which is preliminary data.</text>
</comment>
<dbReference type="InterPro" id="IPR004038">
    <property type="entry name" value="Ribosomal_eL8/eL30/eS12/Gad45"/>
</dbReference>
<dbReference type="PANTHER" id="PTHR23105">
    <property type="entry name" value="RIBOSOMAL PROTEIN L7AE FAMILY MEMBER"/>
    <property type="match status" value="1"/>
</dbReference>
<dbReference type="GO" id="GO:0031120">
    <property type="term" value="P:snRNA pseudouridine synthesis"/>
    <property type="evidence" value="ECO:0007669"/>
    <property type="project" value="UniProtKB-UniRule"/>
</dbReference>
<dbReference type="GO" id="GO:0016740">
    <property type="term" value="F:transferase activity"/>
    <property type="evidence" value="ECO:0007669"/>
    <property type="project" value="UniProtKB-KW"/>
</dbReference>
<dbReference type="GO" id="GO:0000398">
    <property type="term" value="P:mRNA splicing, via spliceosome"/>
    <property type="evidence" value="ECO:0007669"/>
    <property type="project" value="UniProtKB-UniRule"/>
</dbReference>
<dbReference type="AlphaFoldDB" id="A0A9W8ANA0"/>
<dbReference type="PRINTS" id="PR00883">
    <property type="entry name" value="NUCLEARHMG"/>
</dbReference>
<keyword evidence="4 6" id="KW-0539">Nucleus</keyword>
<evidence type="ECO:0000256" key="6">
    <source>
        <dbReference type="RuleBase" id="RU366039"/>
    </source>
</evidence>
<comment type="subcellular location">
    <subcellularLocation>
        <location evidence="1 6">Nucleus</location>
        <location evidence="1 6">Nucleolus</location>
    </subcellularLocation>
</comment>
<comment type="function">
    <text evidence="6">Common component of the spliceosome and rRNA processing machinery.</text>
</comment>
<dbReference type="PRINTS" id="PR00881">
    <property type="entry name" value="L7ARS6FAMILY"/>
</dbReference>
<evidence type="ECO:0000313" key="10">
    <source>
        <dbReference type="Proteomes" id="UP001150925"/>
    </source>
</evidence>
<dbReference type="InterPro" id="IPR002415">
    <property type="entry name" value="H/ACA_rnp_Nhp2-like"/>
</dbReference>
<organism evidence="9 10">
    <name type="scientific">Dispira parvispora</name>
    <dbReference type="NCBI Taxonomy" id="1520584"/>
    <lineage>
        <taxon>Eukaryota</taxon>
        <taxon>Fungi</taxon>
        <taxon>Fungi incertae sedis</taxon>
        <taxon>Zoopagomycota</taxon>
        <taxon>Kickxellomycotina</taxon>
        <taxon>Dimargaritomycetes</taxon>
        <taxon>Dimargaritales</taxon>
        <taxon>Dimargaritaceae</taxon>
        <taxon>Dispira</taxon>
    </lineage>
</organism>
<keyword evidence="3 6" id="KW-0694">RNA-binding</keyword>
<dbReference type="GO" id="GO:0003723">
    <property type="term" value="F:RNA binding"/>
    <property type="evidence" value="ECO:0007669"/>
    <property type="project" value="UniProtKB-UniRule"/>
</dbReference>
<comment type="function">
    <text evidence="6">Required for ribosome biogenesis. Part of a complex which catalyzes pseudouridylation of rRNA. This involves the isomerization of uridine such that the ribose is subsequently attached to C5, instead of the normal N1. Pseudouridine ('psi') residues may serve to stabilize the conformation of rRNAs.</text>
</comment>
<evidence type="ECO:0000259" key="8">
    <source>
        <dbReference type="Pfam" id="PF01248"/>
    </source>
</evidence>
<comment type="similarity">
    <text evidence="2 6">Belongs to the eukaryotic ribosomal protein eL8 family.</text>
</comment>
<dbReference type="InterPro" id="IPR050257">
    <property type="entry name" value="eL8/uL1-like"/>
</dbReference>
<sequence>MGKVKSSKRSSKATTEMEVDTTPSKVSPTLAYVSPIAQPLADEKLRKSLTKTIKKAASKKHVLRGTKEVTKAMRKGSKGLMVLAGDISPIDILSHFPVFCEDKGIPYVFLPTKKEIGAACNTKRPTCCCLIVPGGKANDEKALDEYKSNYDACVEAVKAVNNYI</sequence>
<proteinExistence type="inferred from homology"/>
<dbReference type="EMBL" id="JANBPY010001046">
    <property type="protein sequence ID" value="KAJ1961921.1"/>
    <property type="molecule type" value="Genomic_DNA"/>
</dbReference>
<evidence type="ECO:0000256" key="2">
    <source>
        <dbReference type="ARBA" id="ARBA00007337"/>
    </source>
</evidence>
<dbReference type="InterPro" id="IPR018492">
    <property type="entry name" value="Ribosomal_eL8/Nhp2"/>
</dbReference>
<dbReference type="Proteomes" id="UP001150925">
    <property type="component" value="Unassembled WGS sequence"/>
</dbReference>
<accession>A0A9W8ANA0</accession>
<dbReference type="GO" id="GO:0031429">
    <property type="term" value="C:box H/ACA snoRNP complex"/>
    <property type="evidence" value="ECO:0007669"/>
    <property type="project" value="UniProtKB-UniRule"/>
</dbReference>
<evidence type="ECO:0000256" key="1">
    <source>
        <dbReference type="ARBA" id="ARBA00004604"/>
    </source>
</evidence>
<evidence type="ECO:0000256" key="7">
    <source>
        <dbReference type="SAM" id="MobiDB-lite"/>
    </source>
</evidence>
<dbReference type="Pfam" id="PF01248">
    <property type="entry name" value="Ribosomal_L7Ae"/>
    <property type="match status" value="1"/>
</dbReference>
<keyword evidence="5 6" id="KW-0687">Ribonucleoprotein</keyword>
<evidence type="ECO:0000256" key="4">
    <source>
        <dbReference type="ARBA" id="ARBA00023242"/>
    </source>
</evidence>
<keyword evidence="10" id="KW-1185">Reference proteome</keyword>
<reference evidence="9" key="1">
    <citation type="submission" date="2022-07" db="EMBL/GenBank/DDBJ databases">
        <title>Phylogenomic reconstructions and comparative analyses of Kickxellomycotina fungi.</title>
        <authorList>
            <person name="Reynolds N.K."/>
            <person name="Stajich J.E."/>
            <person name="Barry K."/>
            <person name="Grigoriev I.V."/>
            <person name="Crous P."/>
            <person name="Smith M.E."/>
        </authorList>
    </citation>
    <scope>NUCLEOTIDE SEQUENCE</scope>
    <source>
        <strain evidence="9">RSA 1196</strain>
    </source>
</reference>